<gene>
    <name evidence="1" type="ORF">HCDG_02970</name>
</gene>
<sequence>MESQQSPDWGLPRVLTAKYRTGNPLENAQFFNLRFDNPALLKPEHIGGSMIVRPIRISYKRAFQMISRLRRQSRELSEKSESPETGNWVTFALNRFFVNHYDLLFVGMQTIVPQ</sequence>
<dbReference type="AlphaFoldDB" id="C6H9T9"/>
<dbReference type="HOGENOM" id="CLU_2120407_0_0_1"/>
<dbReference type="Proteomes" id="UP000002624">
    <property type="component" value="Unassembled WGS sequence"/>
</dbReference>
<reference evidence="2" key="1">
    <citation type="submission" date="2009-05" db="EMBL/GenBank/DDBJ databases">
        <title>The genome sequence of Ajellomyces capsulatus strain H143.</title>
        <authorList>
            <person name="Champion M."/>
            <person name="Cuomo C.A."/>
            <person name="Ma L.-J."/>
            <person name="Henn M.R."/>
            <person name="Sil A."/>
            <person name="Goldman B."/>
            <person name="Young S.K."/>
            <person name="Kodira C.D."/>
            <person name="Zeng Q."/>
            <person name="Koehrsen M."/>
            <person name="Alvarado L."/>
            <person name="Berlin A.M."/>
            <person name="Borenstein D."/>
            <person name="Chen Z."/>
            <person name="Engels R."/>
            <person name="Freedman E."/>
            <person name="Gellesch M."/>
            <person name="Goldberg J."/>
            <person name="Griggs A."/>
            <person name="Gujja S."/>
            <person name="Heiman D.I."/>
            <person name="Hepburn T.A."/>
            <person name="Howarth C."/>
            <person name="Jen D."/>
            <person name="Larson L."/>
            <person name="Lewis B."/>
            <person name="Mehta T."/>
            <person name="Park D."/>
            <person name="Pearson M."/>
            <person name="Roberts A."/>
            <person name="Saif S."/>
            <person name="Shea T.D."/>
            <person name="Shenoy N."/>
            <person name="Sisk P."/>
            <person name="Stolte C."/>
            <person name="Sykes S."/>
            <person name="Walk T."/>
            <person name="White J."/>
            <person name="Yandava C."/>
            <person name="Klein B."/>
            <person name="McEwen J.G."/>
            <person name="Puccia R."/>
            <person name="Goldman G.H."/>
            <person name="Felipe M.S."/>
            <person name="Nino-Vega G."/>
            <person name="San-Blas G."/>
            <person name="Taylor J.W."/>
            <person name="Mendoza L."/>
            <person name="Galagan J.E."/>
            <person name="Nusbaum C."/>
            <person name="Birren B.W."/>
        </authorList>
    </citation>
    <scope>NUCLEOTIDE SEQUENCE [LARGE SCALE GENOMIC DNA]</scope>
    <source>
        <strain evidence="2">H143</strain>
    </source>
</reference>
<dbReference type="VEuPathDB" id="FungiDB:HCDG_02970"/>
<proteinExistence type="predicted"/>
<organism evidence="1 2">
    <name type="scientific">Ajellomyces capsulatus (strain H143)</name>
    <name type="common">Darling's disease fungus</name>
    <name type="synonym">Histoplasma capsulatum</name>
    <dbReference type="NCBI Taxonomy" id="544712"/>
    <lineage>
        <taxon>Eukaryota</taxon>
        <taxon>Fungi</taxon>
        <taxon>Dikarya</taxon>
        <taxon>Ascomycota</taxon>
        <taxon>Pezizomycotina</taxon>
        <taxon>Eurotiomycetes</taxon>
        <taxon>Eurotiomycetidae</taxon>
        <taxon>Onygenales</taxon>
        <taxon>Ajellomycetaceae</taxon>
        <taxon>Histoplasma</taxon>
    </lineage>
</organism>
<protein>
    <submittedName>
        <fullName evidence="1">Uncharacterized protein</fullName>
    </submittedName>
</protein>
<name>C6H9T9_AJECH</name>
<evidence type="ECO:0000313" key="1">
    <source>
        <dbReference type="EMBL" id="EER43072.1"/>
    </source>
</evidence>
<dbReference type="EMBL" id="GG692421">
    <property type="protein sequence ID" value="EER43072.1"/>
    <property type="molecule type" value="Genomic_DNA"/>
</dbReference>
<accession>C6H9T9</accession>
<evidence type="ECO:0000313" key="2">
    <source>
        <dbReference type="Proteomes" id="UP000002624"/>
    </source>
</evidence>